<evidence type="ECO:0000313" key="1">
    <source>
        <dbReference type="EMBL" id="SAL20652.1"/>
    </source>
</evidence>
<dbReference type="AlphaFoldDB" id="A0A158FLE2"/>
<reference evidence="2" key="1">
    <citation type="submission" date="2016-01" db="EMBL/GenBank/DDBJ databases">
        <authorList>
            <person name="Peeters C."/>
        </authorList>
    </citation>
    <scope>NUCLEOTIDE SEQUENCE [LARGE SCALE GENOMIC DNA]</scope>
</reference>
<dbReference type="Pfam" id="PF05521">
    <property type="entry name" value="Phage_HCP"/>
    <property type="match status" value="1"/>
</dbReference>
<name>A0A158FLE2_CABCO</name>
<gene>
    <name evidence="1" type="ORF">AWB70_01057</name>
</gene>
<dbReference type="EMBL" id="FCNY02000002">
    <property type="protein sequence ID" value="SAL20652.1"/>
    <property type="molecule type" value="Genomic_DNA"/>
</dbReference>
<dbReference type="InterPro" id="IPR008767">
    <property type="entry name" value="Phage_SPP1_head-tail_adaptor"/>
</dbReference>
<dbReference type="RefSeq" id="WP_053567926.1">
    <property type="nucleotide sequence ID" value="NZ_FCNY02000002.1"/>
</dbReference>
<proteinExistence type="predicted"/>
<dbReference type="Gene3D" id="2.40.10.270">
    <property type="entry name" value="Bacteriophage SPP1 head-tail adaptor protein"/>
    <property type="match status" value="1"/>
</dbReference>
<sequence>MPTAGELNKLVKIRRWQDIPDAGFGIEQTFDAGFDVWAKRAPVSSGIFFGSMQVNSAVTDRFIVRRSARVTEASITGEHVVEHGGLRYRVKRTLPLDGDAVFVAIDAELLGAI</sequence>
<dbReference type="Proteomes" id="UP000054740">
    <property type="component" value="Unassembled WGS sequence"/>
</dbReference>
<organism evidence="1 2">
    <name type="scientific">Caballeronia cordobensis</name>
    <name type="common">Burkholderia cordobensis</name>
    <dbReference type="NCBI Taxonomy" id="1353886"/>
    <lineage>
        <taxon>Bacteria</taxon>
        <taxon>Pseudomonadati</taxon>
        <taxon>Pseudomonadota</taxon>
        <taxon>Betaproteobacteria</taxon>
        <taxon>Burkholderiales</taxon>
        <taxon>Burkholderiaceae</taxon>
        <taxon>Caballeronia</taxon>
    </lineage>
</organism>
<protein>
    <submittedName>
        <fullName evidence="1">Phage head-tail joining protein</fullName>
    </submittedName>
</protein>
<keyword evidence="2" id="KW-1185">Reference proteome</keyword>
<dbReference type="InterPro" id="IPR038666">
    <property type="entry name" value="SSP1_head-tail_sf"/>
</dbReference>
<accession>A0A158FLE2</accession>
<evidence type="ECO:0000313" key="2">
    <source>
        <dbReference type="Proteomes" id="UP000054740"/>
    </source>
</evidence>